<dbReference type="PANTHER" id="PTHR33969:SF2">
    <property type="entry name" value="SEGREGATION AND CONDENSATION PROTEIN A"/>
    <property type="match status" value="1"/>
</dbReference>
<feature type="region of interest" description="Disordered" evidence="3">
    <location>
        <begin position="330"/>
        <end position="369"/>
    </location>
</feature>
<dbReference type="PANTHER" id="PTHR33969">
    <property type="entry name" value="SEGREGATION AND CONDENSATION PROTEIN A"/>
    <property type="match status" value="1"/>
</dbReference>
<sequence>MTDPEPGVSAVPKSETPNPKSTDYRVQLDAYAGPLDLLLYLVKRHEIDLQDIPIAQLTEQYLEHLRVIQAVPGAMDVDRAGEFLVMAATLVEIKSALLMPQVQAETEEGEDPTEEANVDPRFELVQQLLAYKRYKDASMALDQRRSEWDVRFPAVAKTPKPPAASPEDEAEDSAKPVDLDLEDVNVMDLCAAFGRMLDAIGFTGDHEVTYDDTPISLHADDIADRLERDGGTDGMTLREIFVGRKSRSEMIGLFLATLELVRQRRVQVVQADFGGDIKLQLRPESDRNDLDDRDDQASTDWRNPETGEIEYEWPDEASRLRAEKRAKIRATYAAKGQSPPDDADDIGDVPTPGKQADPGNEPDAEELDD</sequence>
<evidence type="ECO:0000313" key="5">
    <source>
        <dbReference type="Proteomes" id="UP000541810"/>
    </source>
</evidence>
<keyword evidence="2" id="KW-0132">Cell division</keyword>
<evidence type="ECO:0000313" key="4">
    <source>
        <dbReference type="EMBL" id="MBB6430380.1"/>
    </source>
</evidence>
<reference evidence="4 5" key="1">
    <citation type="submission" date="2020-08" db="EMBL/GenBank/DDBJ databases">
        <title>Genomic Encyclopedia of Type Strains, Phase IV (KMG-IV): sequencing the most valuable type-strain genomes for metagenomic binning, comparative biology and taxonomic classification.</title>
        <authorList>
            <person name="Goeker M."/>
        </authorList>
    </citation>
    <scope>NUCLEOTIDE SEQUENCE [LARGE SCALE GENOMIC DNA]</scope>
    <source>
        <strain evidence="4 5">DSM 103725</strain>
    </source>
</reference>
<dbReference type="AlphaFoldDB" id="A0A7X0LKF6"/>
<dbReference type="GO" id="GO:0007059">
    <property type="term" value="P:chromosome segregation"/>
    <property type="evidence" value="ECO:0007669"/>
    <property type="project" value="UniProtKB-UniRule"/>
</dbReference>
<proteinExistence type="inferred from homology"/>
<dbReference type="HAMAP" id="MF_01805">
    <property type="entry name" value="ScpA"/>
    <property type="match status" value="1"/>
</dbReference>
<dbReference type="Pfam" id="PF02616">
    <property type="entry name" value="SMC_ScpA"/>
    <property type="match status" value="1"/>
</dbReference>
<accession>A0A7X0LKF6</accession>
<dbReference type="GO" id="GO:0005737">
    <property type="term" value="C:cytoplasm"/>
    <property type="evidence" value="ECO:0007669"/>
    <property type="project" value="UniProtKB-SubCell"/>
</dbReference>
<keyword evidence="5" id="KW-1185">Reference proteome</keyword>
<feature type="region of interest" description="Disordered" evidence="3">
    <location>
        <begin position="1"/>
        <end position="22"/>
    </location>
</feature>
<feature type="region of interest" description="Disordered" evidence="3">
    <location>
        <begin position="284"/>
        <end position="315"/>
    </location>
</feature>
<name>A0A7X0LKF6_9BACT</name>
<organism evidence="4 5">
    <name type="scientific">Algisphaera agarilytica</name>
    <dbReference type="NCBI Taxonomy" id="1385975"/>
    <lineage>
        <taxon>Bacteria</taxon>
        <taxon>Pseudomonadati</taxon>
        <taxon>Planctomycetota</taxon>
        <taxon>Phycisphaerae</taxon>
        <taxon>Phycisphaerales</taxon>
        <taxon>Phycisphaeraceae</taxon>
        <taxon>Algisphaera</taxon>
    </lineage>
</organism>
<gene>
    <name evidence="2" type="primary">scpA</name>
    <name evidence="4" type="ORF">HNQ40_002186</name>
</gene>
<dbReference type="Gene3D" id="6.10.250.2410">
    <property type="match status" value="1"/>
</dbReference>
<keyword evidence="2" id="KW-0963">Cytoplasm</keyword>
<comment type="subunit">
    <text evidence="2">Component of a cohesin-like complex composed of ScpA, ScpB and the Smc homodimer, in which ScpA and ScpB bind to the head domain of Smc. The presence of the three proteins is required for the association of the complex with DNA.</text>
</comment>
<comment type="subcellular location">
    <subcellularLocation>
        <location evidence="2">Cytoplasm</location>
    </subcellularLocation>
    <text evidence="2">Associated with two foci at the outer edges of the nucleoid region in young cells, and at four foci within both cell halves in older cells.</text>
</comment>
<dbReference type="RefSeq" id="WP_184677898.1">
    <property type="nucleotide sequence ID" value="NZ_JACHGY010000001.1"/>
</dbReference>
<dbReference type="EMBL" id="JACHGY010000001">
    <property type="protein sequence ID" value="MBB6430380.1"/>
    <property type="molecule type" value="Genomic_DNA"/>
</dbReference>
<evidence type="ECO:0000256" key="3">
    <source>
        <dbReference type="SAM" id="MobiDB-lite"/>
    </source>
</evidence>
<feature type="compositionally biased region" description="Acidic residues" evidence="3">
    <location>
        <begin position="360"/>
        <end position="369"/>
    </location>
</feature>
<evidence type="ECO:0000256" key="1">
    <source>
        <dbReference type="ARBA" id="ARBA00044777"/>
    </source>
</evidence>
<protein>
    <recommendedName>
        <fullName evidence="1 2">Segregation and condensation protein A</fullName>
    </recommendedName>
</protein>
<comment type="function">
    <text evidence="2">Participates in chromosomal partition during cell division. May act via the formation of a condensin-like complex containing Smc and ScpB that pull DNA away from mid-cell into both cell halves.</text>
</comment>
<keyword evidence="2" id="KW-0159">Chromosome partition</keyword>
<feature type="region of interest" description="Disordered" evidence="3">
    <location>
        <begin position="156"/>
        <end position="175"/>
    </location>
</feature>
<dbReference type="GO" id="GO:0051301">
    <property type="term" value="P:cell division"/>
    <property type="evidence" value="ECO:0007669"/>
    <property type="project" value="UniProtKB-KW"/>
</dbReference>
<dbReference type="Proteomes" id="UP000541810">
    <property type="component" value="Unassembled WGS sequence"/>
</dbReference>
<dbReference type="InterPro" id="IPR003768">
    <property type="entry name" value="ScpA"/>
</dbReference>
<comment type="caution">
    <text evidence="4">The sequence shown here is derived from an EMBL/GenBank/DDBJ whole genome shotgun (WGS) entry which is preliminary data.</text>
</comment>
<evidence type="ECO:0000256" key="2">
    <source>
        <dbReference type="HAMAP-Rule" id="MF_01805"/>
    </source>
</evidence>
<keyword evidence="2" id="KW-0131">Cell cycle</keyword>
<dbReference type="GO" id="GO:0006260">
    <property type="term" value="P:DNA replication"/>
    <property type="evidence" value="ECO:0007669"/>
    <property type="project" value="UniProtKB-UniRule"/>
</dbReference>
<comment type="similarity">
    <text evidence="2">Belongs to the ScpA family.</text>
</comment>